<dbReference type="GO" id="GO:0000287">
    <property type="term" value="F:magnesium ion binding"/>
    <property type="evidence" value="ECO:0007669"/>
    <property type="project" value="TreeGrafter"/>
</dbReference>
<protein>
    <submittedName>
        <fullName evidence="1">10078_t:CDS:1</fullName>
    </submittedName>
</protein>
<dbReference type="EMBL" id="CAJVPI010000498">
    <property type="protein sequence ID" value="CAG8542640.1"/>
    <property type="molecule type" value="Genomic_DNA"/>
</dbReference>
<dbReference type="Gene3D" id="1.50.10.160">
    <property type="match status" value="1"/>
</dbReference>
<dbReference type="OrthoDB" id="2343925at2759"/>
<dbReference type="Gene3D" id="1.50.10.20">
    <property type="match status" value="1"/>
</dbReference>
<dbReference type="PANTHER" id="PTHR31739">
    <property type="entry name" value="ENT-COPALYL DIPHOSPHATE SYNTHASE, CHLOROPLASTIC"/>
    <property type="match status" value="1"/>
</dbReference>
<organism evidence="1 2">
    <name type="scientific">Paraglomus brasilianum</name>
    <dbReference type="NCBI Taxonomy" id="144538"/>
    <lineage>
        <taxon>Eukaryota</taxon>
        <taxon>Fungi</taxon>
        <taxon>Fungi incertae sedis</taxon>
        <taxon>Mucoromycota</taxon>
        <taxon>Glomeromycotina</taxon>
        <taxon>Glomeromycetes</taxon>
        <taxon>Paraglomerales</taxon>
        <taxon>Paraglomeraceae</taxon>
        <taxon>Paraglomus</taxon>
    </lineage>
</organism>
<proteinExistence type="predicted"/>
<reference evidence="1" key="1">
    <citation type="submission" date="2021-06" db="EMBL/GenBank/DDBJ databases">
        <authorList>
            <person name="Kallberg Y."/>
            <person name="Tangrot J."/>
            <person name="Rosling A."/>
        </authorList>
    </citation>
    <scope>NUCLEOTIDE SEQUENCE</scope>
    <source>
        <strain evidence="1">BR232B</strain>
    </source>
</reference>
<evidence type="ECO:0000313" key="1">
    <source>
        <dbReference type="EMBL" id="CAG8542640.1"/>
    </source>
</evidence>
<dbReference type="SUPFAM" id="SSF48239">
    <property type="entry name" value="Terpenoid cyclases/Protein prenyltransferases"/>
    <property type="match status" value="1"/>
</dbReference>
<accession>A0A9N9FLZ1</accession>
<dbReference type="Proteomes" id="UP000789739">
    <property type="component" value="Unassembled WGS sequence"/>
</dbReference>
<evidence type="ECO:0000313" key="2">
    <source>
        <dbReference type="Proteomes" id="UP000789739"/>
    </source>
</evidence>
<dbReference type="PANTHER" id="PTHR31739:SF25">
    <property type="entry name" value="(E,E)-GERANYLLINALOOL SYNTHASE"/>
    <property type="match status" value="1"/>
</dbReference>
<dbReference type="InterPro" id="IPR050148">
    <property type="entry name" value="Terpene_synthase-like"/>
</dbReference>
<dbReference type="GO" id="GO:0010333">
    <property type="term" value="F:terpene synthase activity"/>
    <property type="evidence" value="ECO:0007669"/>
    <property type="project" value="InterPro"/>
</dbReference>
<sequence>MTSEKDKRSTIFTIAFRSVPSAVTCKSKKLYLRIKKSVKSKIPNRTLLRHVRSKVSSKDQSQDGHTSQIVQVEKSRNEGVIKATIQLLCEAGTNTWPDFFNNPAEPARHTVDEGNDTEWTGYGEISMSPYDTAWVAMIPSRKYKATQHPQDFELAFPQCFTWLLQAQDENGSWARTGPGSIAPALAAVLALGSFRTRAAEFFEQKLANLDINMEHFNSVYEKGIEFLRITLNGWNIDELDMTGFEIVIPSLLSALEKLTPSVTFDFPDKPRLYKENQRKMNIIPIEAIFALAARRQPITIVHSLESFTNTFDMSRCQNEGFQAINGSYGSSPAATAAVLIAAQEWDEKAYAFLKKIIDNRPSHASKFGFVPTLCDVGIFETCWISHCVGEMIMSMEDNPNTDFSTPDMQELTSRNAAFITYMKALLKEQKGVLRWVSWDNRIPGDVDDTGVANYLIRHFDADATFDLSPITRTFWNGRYFITYPLERTFSVSVNVHILNFLLSERERARVKGTLPLMVPTITKTGVTRQANLDNIIITDINWIAAQRNQNHFWKDKWNRSPWYTTMKSIQVLLSLHKYPEMLAATSFKNLETLHAYCRKSIDCALSVQHEDGTWGEASSDAQGNVEETSYVVRMLKEGLRVWSEDEKLKKALVGGQEYLLRHFDEAMNDKGFFHNKQPFLWVNKQLYTVPRILRASMLSALWED</sequence>
<dbReference type="AlphaFoldDB" id="A0A9N9FLZ1"/>
<name>A0A9N9FLZ1_9GLOM</name>
<comment type="caution">
    <text evidence="1">The sequence shown here is derived from an EMBL/GenBank/DDBJ whole genome shotgun (WGS) entry which is preliminary data.</text>
</comment>
<keyword evidence="2" id="KW-1185">Reference proteome</keyword>
<gene>
    <name evidence="1" type="ORF">PBRASI_LOCUS4668</name>
</gene>
<dbReference type="InterPro" id="IPR008930">
    <property type="entry name" value="Terpenoid_cyclase/PrenylTrfase"/>
</dbReference>
<dbReference type="GO" id="GO:0016102">
    <property type="term" value="P:diterpenoid biosynthetic process"/>
    <property type="evidence" value="ECO:0007669"/>
    <property type="project" value="TreeGrafter"/>
</dbReference>